<reference evidence="3 4" key="1">
    <citation type="submission" date="2018-09" db="EMBL/GenBank/DDBJ databases">
        <title>Genomic Encyclopedia of Archaeal and Bacterial Type Strains, Phase II (KMG-II): from individual species to whole genera.</title>
        <authorList>
            <person name="Goeker M."/>
        </authorList>
    </citation>
    <scope>NUCLEOTIDE SEQUENCE [LARGE SCALE GENOMIC DNA]</scope>
    <source>
        <strain evidence="3 4">DSM 13151</strain>
    </source>
</reference>
<evidence type="ECO:0000259" key="2">
    <source>
        <dbReference type="Pfam" id="PF01261"/>
    </source>
</evidence>
<dbReference type="OrthoDB" id="372143at2157"/>
<accession>A0A3R7GG41</accession>
<keyword evidence="1 3" id="KW-0413">Isomerase</keyword>
<evidence type="ECO:0000313" key="3">
    <source>
        <dbReference type="EMBL" id="RKD89253.1"/>
    </source>
</evidence>
<dbReference type="InterPro" id="IPR013022">
    <property type="entry name" value="Xyl_isomerase-like_TIM-brl"/>
</dbReference>
<organism evidence="3 4">
    <name type="scientific">Halopiger aswanensis</name>
    <dbReference type="NCBI Taxonomy" id="148449"/>
    <lineage>
        <taxon>Archaea</taxon>
        <taxon>Methanobacteriati</taxon>
        <taxon>Methanobacteriota</taxon>
        <taxon>Stenosarchaea group</taxon>
        <taxon>Halobacteria</taxon>
        <taxon>Halobacteriales</taxon>
        <taxon>Natrialbaceae</taxon>
        <taxon>Halopiger</taxon>
    </lineage>
</organism>
<dbReference type="InterPro" id="IPR050417">
    <property type="entry name" value="Sugar_Epim/Isomerase"/>
</dbReference>
<dbReference type="AlphaFoldDB" id="A0A3R7GG41"/>
<dbReference type="RefSeq" id="WP_211334102.1">
    <property type="nucleotide sequence ID" value="NZ_RAPO01000004.1"/>
</dbReference>
<dbReference type="Gene3D" id="3.20.20.150">
    <property type="entry name" value="Divalent-metal-dependent TIM barrel enzymes"/>
    <property type="match status" value="1"/>
</dbReference>
<keyword evidence="3" id="KW-0670">Pyruvate</keyword>
<dbReference type="PANTHER" id="PTHR43489:SF3">
    <property type="entry name" value="XYLOSE ISOMERASE DOMAIN PROTEIN TIM BARREL"/>
    <property type="match status" value="1"/>
</dbReference>
<evidence type="ECO:0000313" key="4">
    <source>
        <dbReference type="Proteomes" id="UP000283805"/>
    </source>
</evidence>
<dbReference type="PANTHER" id="PTHR43489">
    <property type="entry name" value="ISOMERASE"/>
    <property type="match status" value="1"/>
</dbReference>
<dbReference type="Proteomes" id="UP000283805">
    <property type="component" value="Unassembled WGS sequence"/>
</dbReference>
<keyword evidence="4" id="KW-1185">Reference proteome</keyword>
<name>A0A3R7GG41_9EURY</name>
<dbReference type="InterPro" id="IPR026040">
    <property type="entry name" value="HyI-like"/>
</dbReference>
<protein>
    <submittedName>
        <fullName evidence="3">Hydroxypyruvate isomerase</fullName>
    </submittedName>
</protein>
<sequence length="250" mass="27095">MARISICVEMVYDDEPFVDRISRAAEAGADAVEFWDWREKDLEAIVDTAEVSDIPIAGFVAGGTLTDPDAADDAVETIRESIATAAEYDVPTLIVTTGQDQDGLDRDTQYDNIVDVLSRVAPDAEEADVTLVLEPLNTAVDHPGYFLETSAEGFDIVDDVGSPNVQLLYDVYHQQVTEGNVIQTITDNVDRIGHVHIADVPGRHEPGTGELDYETIIGAIDEAGYDGYVGCEFSPTGDADAAVETVLEWR</sequence>
<evidence type="ECO:0000256" key="1">
    <source>
        <dbReference type="ARBA" id="ARBA00023235"/>
    </source>
</evidence>
<dbReference type="InterPro" id="IPR036237">
    <property type="entry name" value="Xyl_isomerase-like_sf"/>
</dbReference>
<dbReference type="GO" id="GO:0016853">
    <property type="term" value="F:isomerase activity"/>
    <property type="evidence" value="ECO:0007669"/>
    <property type="project" value="UniProtKB-KW"/>
</dbReference>
<gene>
    <name evidence="3" type="ORF">ATJ93_4085</name>
</gene>
<dbReference type="Pfam" id="PF01261">
    <property type="entry name" value="AP_endonuc_2"/>
    <property type="match status" value="1"/>
</dbReference>
<dbReference type="SUPFAM" id="SSF51658">
    <property type="entry name" value="Xylose isomerase-like"/>
    <property type="match status" value="1"/>
</dbReference>
<comment type="caution">
    <text evidence="3">The sequence shown here is derived from an EMBL/GenBank/DDBJ whole genome shotgun (WGS) entry which is preliminary data.</text>
</comment>
<feature type="domain" description="Xylose isomerase-like TIM barrel" evidence="2">
    <location>
        <begin position="22"/>
        <end position="249"/>
    </location>
</feature>
<dbReference type="EMBL" id="RAPO01000004">
    <property type="protein sequence ID" value="RKD89253.1"/>
    <property type="molecule type" value="Genomic_DNA"/>
</dbReference>
<dbReference type="PIRSF" id="PIRSF006241">
    <property type="entry name" value="HyI"/>
    <property type="match status" value="1"/>
</dbReference>
<proteinExistence type="predicted"/>